<feature type="transmembrane region" description="Helical" evidence="1">
    <location>
        <begin position="67"/>
        <end position="89"/>
    </location>
</feature>
<reference evidence="2 3" key="1">
    <citation type="submission" date="2020-01" db="EMBL/GenBank/DDBJ databases">
        <title>Herbidospora sp. NEAU-GS84 nov., a novel actinomycete isolated from soil.</title>
        <authorList>
            <person name="Han L."/>
        </authorList>
    </citation>
    <scope>NUCLEOTIDE SEQUENCE [LARGE SCALE GENOMIC DNA]</scope>
    <source>
        <strain evidence="2 3">NEAU-GS84</strain>
    </source>
</reference>
<feature type="transmembrane region" description="Helical" evidence="1">
    <location>
        <begin position="12"/>
        <end position="31"/>
    </location>
</feature>
<keyword evidence="3" id="KW-1185">Reference proteome</keyword>
<evidence type="ECO:0000313" key="3">
    <source>
        <dbReference type="Proteomes" id="UP000479526"/>
    </source>
</evidence>
<dbReference type="AlphaFoldDB" id="A0A7C9NLI2"/>
<comment type="caution">
    <text evidence="2">The sequence shown here is derived from an EMBL/GenBank/DDBJ whole genome shotgun (WGS) entry which is preliminary data.</text>
</comment>
<sequence length="225" mass="23858">MKVIFRRAAAGAAAGVLAYGLVVVAIVLIFQTGLVTLYGLFMMIYAAVPAGGILAWPFLWVFRVRPAWTAAGLGLLFAMSAAYLVTSFFQPEPWAPILAVVIVYALVATVTTPGLAERLAWWRTGPAVARVPLLAPDLAGYRIEMVDASPGFLHYRLVPATGPAVGVTIWPPGFGGLEGRVVERRDATVAITAGPDVQPELVEVIAWTLAPRPHLFQGVAVGGGR</sequence>
<gene>
    <name evidence="2" type="ORF">GT755_32070</name>
</gene>
<keyword evidence="1" id="KW-0472">Membrane</keyword>
<dbReference type="EMBL" id="WXEW01000010">
    <property type="protein sequence ID" value="NAS26298.1"/>
    <property type="molecule type" value="Genomic_DNA"/>
</dbReference>
<proteinExistence type="predicted"/>
<evidence type="ECO:0000256" key="1">
    <source>
        <dbReference type="SAM" id="Phobius"/>
    </source>
</evidence>
<keyword evidence="1" id="KW-0812">Transmembrane</keyword>
<accession>A0A7C9NLI2</accession>
<organism evidence="2 3">
    <name type="scientific">Herbidospora solisilvae</name>
    <dbReference type="NCBI Taxonomy" id="2696284"/>
    <lineage>
        <taxon>Bacteria</taxon>
        <taxon>Bacillati</taxon>
        <taxon>Actinomycetota</taxon>
        <taxon>Actinomycetes</taxon>
        <taxon>Streptosporangiales</taxon>
        <taxon>Streptosporangiaceae</taxon>
        <taxon>Herbidospora</taxon>
    </lineage>
</organism>
<name>A0A7C9NLI2_9ACTN</name>
<dbReference type="Proteomes" id="UP000479526">
    <property type="component" value="Unassembled WGS sequence"/>
</dbReference>
<protein>
    <submittedName>
        <fullName evidence="2">Uncharacterized protein</fullName>
    </submittedName>
</protein>
<keyword evidence="1" id="KW-1133">Transmembrane helix</keyword>
<feature type="transmembrane region" description="Helical" evidence="1">
    <location>
        <begin position="95"/>
        <end position="116"/>
    </location>
</feature>
<feature type="transmembrane region" description="Helical" evidence="1">
    <location>
        <begin position="37"/>
        <end position="60"/>
    </location>
</feature>
<evidence type="ECO:0000313" key="2">
    <source>
        <dbReference type="EMBL" id="NAS26298.1"/>
    </source>
</evidence>
<dbReference type="RefSeq" id="WP_161483290.1">
    <property type="nucleotide sequence ID" value="NZ_WXEW01000010.1"/>
</dbReference>